<feature type="transmembrane region" description="Helical" evidence="5">
    <location>
        <begin position="90"/>
        <end position="108"/>
    </location>
</feature>
<keyword evidence="3 5" id="KW-1133">Transmembrane helix</keyword>
<dbReference type="HAMAP" id="MF_00445">
    <property type="entry name" value="NDH1_NuoN_1"/>
    <property type="match status" value="1"/>
</dbReference>
<keyword evidence="5" id="KW-1003">Cell membrane</keyword>
<dbReference type="PANTHER" id="PTHR22773">
    <property type="entry name" value="NADH DEHYDROGENASE"/>
    <property type="match status" value="1"/>
</dbReference>
<evidence type="ECO:0000256" key="5">
    <source>
        <dbReference type="HAMAP-Rule" id="MF_00445"/>
    </source>
</evidence>
<evidence type="ECO:0000256" key="1">
    <source>
        <dbReference type="ARBA" id="ARBA00004127"/>
    </source>
</evidence>
<comment type="subcellular location">
    <subcellularLocation>
        <location evidence="5">Cell membrane</location>
        <topology evidence="5">Multi-pass membrane protein</topology>
    </subcellularLocation>
    <subcellularLocation>
        <location evidence="1">Endomembrane system</location>
        <topology evidence="1">Multi-pass membrane protein</topology>
    </subcellularLocation>
    <subcellularLocation>
        <location evidence="6">Membrane</location>
        <topology evidence="6">Multi-pass membrane protein</topology>
    </subcellularLocation>
</comment>
<dbReference type="GO" id="GO:0042773">
    <property type="term" value="P:ATP synthesis coupled electron transport"/>
    <property type="evidence" value="ECO:0007669"/>
    <property type="project" value="InterPro"/>
</dbReference>
<reference evidence="8 9" key="1">
    <citation type="submission" date="2018-03" db="EMBL/GenBank/DDBJ databases">
        <authorList>
            <person name="Keele B.F."/>
        </authorList>
    </citation>
    <scope>NUCLEOTIDE SEQUENCE [LARGE SCALE GENOMIC DNA]</scope>
    <source>
        <strain evidence="8 9">IB-3</strain>
    </source>
</reference>
<dbReference type="NCBIfam" id="NF004441">
    <property type="entry name" value="PRK05777.1-4"/>
    <property type="match status" value="1"/>
</dbReference>
<accession>A0A2R7Z203</accession>
<comment type="catalytic activity">
    <reaction evidence="5">
        <text>a quinone + NADH + 5 H(+)(in) = a quinol + NAD(+) + 4 H(+)(out)</text>
        <dbReference type="Rhea" id="RHEA:57888"/>
        <dbReference type="ChEBI" id="CHEBI:15378"/>
        <dbReference type="ChEBI" id="CHEBI:24646"/>
        <dbReference type="ChEBI" id="CHEBI:57540"/>
        <dbReference type="ChEBI" id="CHEBI:57945"/>
        <dbReference type="ChEBI" id="CHEBI:132124"/>
    </reaction>
</comment>
<evidence type="ECO:0000313" key="9">
    <source>
        <dbReference type="Proteomes" id="UP000244867"/>
    </source>
</evidence>
<keyword evidence="5" id="KW-0813">Transport</keyword>
<comment type="similarity">
    <text evidence="5">Belongs to the complex I subunit 2 family.</text>
</comment>
<evidence type="ECO:0000256" key="3">
    <source>
        <dbReference type="ARBA" id="ARBA00022989"/>
    </source>
</evidence>
<keyword evidence="2 5" id="KW-0812">Transmembrane</keyword>
<dbReference type="InterPro" id="IPR001750">
    <property type="entry name" value="ND/Mrp_TM"/>
</dbReference>
<evidence type="ECO:0000313" key="8">
    <source>
        <dbReference type="EMBL" id="PUA82655.1"/>
    </source>
</evidence>
<dbReference type="NCBIfam" id="TIGR01770">
    <property type="entry name" value="NDH_I_N"/>
    <property type="match status" value="1"/>
</dbReference>
<keyword evidence="5" id="KW-0874">Quinone</keyword>
<evidence type="ECO:0000259" key="7">
    <source>
        <dbReference type="Pfam" id="PF00361"/>
    </source>
</evidence>
<feature type="transmembrane region" description="Helical" evidence="5">
    <location>
        <begin position="14"/>
        <end position="33"/>
    </location>
</feature>
<feature type="transmembrane region" description="Helical" evidence="5">
    <location>
        <begin position="490"/>
        <end position="514"/>
    </location>
</feature>
<dbReference type="GO" id="GO:0048038">
    <property type="term" value="F:quinone binding"/>
    <property type="evidence" value="ECO:0007669"/>
    <property type="project" value="UniProtKB-KW"/>
</dbReference>
<dbReference type="GO" id="GO:0008137">
    <property type="term" value="F:NADH dehydrogenase (ubiquinone) activity"/>
    <property type="evidence" value="ECO:0007669"/>
    <property type="project" value="InterPro"/>
</dbReference>
<name>A0A2R7Z203_9ACTN</name>
<dbReference type="InterPro" id="IPR010096">
    <property type="entry name" value="NADH-Q_OxRdtase_suN/2"/>
</dbReference>
<dbReference type="Pfam" id="PF00361">
    <property type="entry name" value="Proton_antipo_M"/>
    <property type="match status" value="1"/>
</dbReference>
<feature type="transmembrane region" description="Helical" evidence="5">
    <location>
        <begin position="40"/>
        <end position="61"/>
    </location>
</feature>
<evidence type="ECO:0000256" key="4">
    <source>
        <dbReference type="ARBA" id="ARBA00023136"/>
    </source>
</evidence>
<gene>
    <name evidence="5" type="primary">nuoN</name>
    <name evidence="8" type="ORF">C7S10_02690</name>
</gene>
<dbReference type="GO" id="GO:0012505">
    <property type="term" value="C:endomembrane system"/>
    <property type="evidence" value="ECO:0007669"/>
    <property type="project" value="UniProtKB-SubCell"/>
</dbReference>
<dbReference type="RefSeq" id="WP_108342841.1">
    <property type="nucleotide sequence ID" value="NZ_PYXZ01000001.1"/>
</dbReference>
<protein>
    <recommendedName>
        <fullName evidence="5">NADH-quinone oxidoreductase subunit N</fullName>
        <ecNumber evidence="5">7.1.1.-</ecNumber>
    </recommendedName>
    <alternativeName>
        <fullName evidence="5">NADH dehydrogenase I subunit N</fullName>
    </alternativeName>
    <alternativeName>
        <fullName evidence="5">NDH-1 subunit N</fullName>
    </alternativeName>
</protein>
<keyword evidence="5" id="KW-0520">NAD</keyword>
<dbReference type="OrthoDB" id="9811718at2"/>
<feature type="transmembrane region" description="Helical" evidence="5">
    <location>
        <begin position="145"/>
        <end position="162"/>
    </location>
</feature>
<feature type="transmembrane region" description="Helical" evidence="5">
    <location>
        <begin position="242"/>
        <end position="267"/>
    </location>
</feature>
<evidence type="ECO:0000256" key="6">
    <source>
        <dbReference type="RuleBase" id="RU000320"/>
    </source>
</evidence>
<feature type="transmembrane region" description="Helical" evidence="5">
    <location>
        <begin position="416"/>
        <end position="436"/>
    </location>
</feature>
<feature type="transmembrane region" description="Helical" evidence="5">
    <location>
        <begin position="198"/>
        <end position="222"/>
    </location>
</feature>
<sequence length="530" mass="55354">MTDFVKPVIDYFELLPLLVVFGVACLGVVVEAFAPRSARYVAQVVLALAGLIGALVAVVLIGQDVEVYADGAARGILAVGGTIAVDGPTLFLWGVILVLAVAGVLLFAERHLDGGVSAFAGQAAALPGSEAEREAGSRGLDHTEVYPLLMFAVFGMLLFPAANDLLTMFVGLEVLSLPLYLLCGLARRRRLLSQEAALKYFLLGAFSSGFFLYGVALVYGYAGSMDFTAINESVRNDTGNSSLLLIGMGLLSVGLLFKIGAVPFQAWTPDVYQGAPTPVTAFMAAGTKVAAFGALLRLFYVAFGADRWSWQPMMWIVAILTMIVGAILAITQNDVKRMLAYSSVAHTGFILTGFLGVQASADLAPGEVSALQAVLFYLATYGFVVLGAFAIVSLVRDSGGEVTSLDRWAGLGKESPVVAAAFAFFLLAMAGIPLTSGFVGKLAVFSVALAAGAWPVVVVGILASIIAAFFYIRVIKAMYFDEPVGDGPSVVYPSVLTATTIALGAAATLMLGIVPGPLLDLAGLAGQFLR</sequence>
<comment type="caution">
    <text evidence="8">The sequence shown here is derived from an EMBL/GenBank/DDBJ whole genome shotgun (WGS) entry which is preliminary data.</text>
</comment>
<feature type="transmembrane region" description="Helical" evidence="5">
    <location>
        <begin position="442"/>
        <end position="470"/>
    </location>
</feature>
<keyword evidence="9" id="KW-1185">Reference proteome</keyword>
<feature type="transmembrane region" description="Helical" evidence="5">
    <location>
        <begin position="373"/>
        <end position="395"/>
    </location>
</feature>
<dbReference type="EC" id="7.1.1.-" evidence="5"/>
<keyword evidence="4 5" id="KW-0472">Membrane</keyword>
<evidence type="ECO:0000256" key="2">
    <source>
        <dbReference type="ARBA" id="ARBA00022692"/>
    </source>
</evidence>
<feature type="domain" description="NADH:quinone oxidoreductase/Mrp antiporter transmembrane" evidence="7">
    <location>
        <begin position="162"/>
        <end position="466"/>
    </location>
</feature>
<comment type="subunit">
    <text evidence="5">NDH-1 is composed of 14 different subunits. Subunits NuoA, H, J, K, L, M, N constitute the membrane sector of the complex.</text>
</comment>
<dbReference type="EMBL" id="PYXZ01000001">
    <property type="protein sequence ID" value="PUA82655.1"/>
    <property type="molecule type" value="Genomic_DNA"/>
</dbReference>
<dbReference type="AlphaFoldDB" id="A0A2R7Z203"/>
<comment type="function">
    <text evidence="5">NDH-1 shuttles electrons from NADH, via FMN and iron-sulfur (Fe-S) centers, to quinones in the respiratory chain. The immediate electron acceptor for the enzyme in this species is believed to be a menaquinone. Couples the redox reaction to proton translocation (for every two electrons transferred, four hydrogen ions are translocated across the cytoplasmic membrane), and thus conserves the redox energy in a proton gradient.</text>
</comment>
<feature type="transmembrane region" description="Helical" evidence="5">
    <location>
        <begin position="312"/>
        <end position="331"/>
    </location>
</feature>
<proteinExistence type="inferred from homology"/>
<feature type="transmembrane region" description="Helical" evidence="5">
    <location>
        <begin position="279"/>
        <end position="300"/>
    </location>
</feature>
<dbReference type="GO" id="GO:0005886">
    <property type="term" value="C:plasma membrane"/>
    <property type="evidence" value="ECO:0007669"/>
    <property type="project" value="UniProtKB-SubCell"/>
</dbReference>
<dbReference type="Proteomes" id="UP000244867">
    <property type="component" value="Unassembled WGS sequence"/>
</dbReference>
<dbReference type="PROSITE" id="PS51257">
    <property type="entry name" value="PROKAR_LIPOPROTEIN"/>
    <property type="match status" value="1"/>
</dbReference>
<keyword evidence="5" id="KW-1278">Translocase</keyword>
<dbReference type="GO" id="GO:0050136">
    <property type="term" value="F:NADH dehydrogenase (quinone) (non-electrogenic) activity"/>
    <property type="evidence" value="ECO:0007669"/>
    <property type="project" value="UniProtKB-UniRule"/>
</dbReference>
<organism evidence="8 9">
    <name type="scientific">Nocardioides currus</name>
    <dbReference type="NCBI Taxonomy" id="2133958"/>
    <lineage>
        <taxon>Bacteria</taxon>
        <taxon>Bacillati</taxon>
        <taxon>Actinomycetota</taxon>
        <taxon>Actinomycetes</taxon>
        <taxon>Propionibacteriales</taxon>
        <taxon>Nocardioidaceae</taxon>
        <taxon>Nocardioides</taxon>
    </lineage>
</organism>